<keyword evidence="2" id="KW-1185">Reference proteome</keyword>
<name>K4AN77_SETIT</name>
<evidence type="ECO:0000313" key="1">
    <source>
        <dbReference type="EnsemblPlants" id="KQK89157"/>
    </source>
</evidence>
<reference evidence="1" key="2">
    <citation type="submission" date="2018-08" db="UniProtKB">
        <authorList>
            <consortium name="EnsemblPlants"/>
        </authorList>
    </citation>
    <scope>IDENTIFICATION</scope>
    <source>
        <strain evidence="1">Yugu1</strain>
    </source>
</reference>
<organism evidence="1 2">
    <name type="scientific">Setaria italica</name>
    <name type="common">Foxtail millet</name>
    <name type="synonym">Panicum italicum</name>
    <dbReference type="NCBI Taxonomy" id="4555"/>
    <lineage>
        <taxon>Eukaryota</taxon>
        <taxon>Viridiplantae</taxon>
        <taxon>Streptophyta</taxon>
        <taxon>Embryophyta</taxon>
        <taxon>Tracheophyta</taxon>
        <taxon>Spermatophyta</taxon>
        <taxon>Magnoliopsida</taxon>
        <taxon>Liliopsida</taxon>
        <taxon>Poales</taxon>
        <taxon>Poaceae</taxon>
        <taxon>PACMAD clade</taxon>
        <taxon>Panicoideae</taxon>
        <taxon>Panicodae</taxon>
        <taxon>Paniceae</taxon>
        <taxon>Cenchrinae</taxon>
        <taxon>Setaria</taxon>
    </lineage>
</organism>
<dbReference type="HOGENOM" id="CLU_3407060_0_0_1"/>
<protein>
    <submittedName>
        <fullName evidence="1">Uncharacterized protein</fullName>
    </submittedName>
</protein>
<reference evidence="2" key="1">
    <citation type="journal article" date="2012" name="Nat. Biotechnol.">
        <title>Reference genome sequence of the model plant Setaria.</title>
        <authorList>
            <person name="Bennetzen J.L."/>
            <person name="Schmutz J."/>
            <person name="Wang H."/>
            <person name="Percifield R."/>
            <person name="Hawkins J."/>
            <person name="Pontaroli A.C."/>
            <person name="Estep M."/>
            <person name="Feng L."/>
            <person name="Vaughn J.N."/>
            <person name="Grimwood J."/>
            <person name="Jenkins J."/>
            <person name="Barry K."/>
            <person name="Lindquist E."/>
            <person name="Hellsten U."/>
            <person name="Deshpande S."/>
            <person name="Wang X."/>
            <person name="Wu X."/>
            <person name="Mitros T."/>
            <person name="Triplett J."/>
            <person name="Yang X."/>
            <person name="Ye C.Y."/>
            <person name="Mauro-Herrera M."/>
            <person name="Wang L."/>
            <person name="Li P."/>
            <person name="Sharma M."/>
            <person name="Sharma R."/>
            <person name="Ronald P.C."/>
            <person name="Panaud O."/>
            <person name="Kellogg E.A."/>
            <person name="Brutnell T.P."/>
            <person name="Doust A.N."/>
            <person name="Tuskan G.A."/>
            <person name="Rokhsar D."/>
            <person name="Devos K.M."/>
        </authorList>
    </citation>
    <scope>NUCLEOTIDE SEQUENCE [LARGE SCALE GENOMIC DNA]</scope>
    <source>
        <strain evidence="2">cv. Yugu1</strain>
    </source>
</reference>
<proteinExistence type="predicted"/>
<dbReference type="EnsemblPlants" id="KQK89157">
    <property type="protein sequence ID" value="KQK89157"/>
    <property type="gene ID" value="SETIT_040374mg"/>
</dbReference>
<dbReference type="AlphaFoldDB" id="K4AN77"/>
<dbReference type="EMBL" id="AGNK02005631">
    <property type="status" value="NOT_ANNOTATED_CDS"/>
    <property type="molecule type" value="Genomic_DNA"/>
</dbReference>
<dbReference type="InParanoid" id="K4AN77"/>
<evidence type="ECO:0000313" key="2">
    <source>
        <dbReference type="Proteomes" id="UP000004995"/>
    </source>
</evidence>
<dbReference type="Gramene" id="KQK89157">
    <property type="protein sequence ID" value="KQK89157"/>
    <property type="gene ID" value="SETIT_040374mg"/>
</dbReference>
<sequence>MYCITTLVVEDICFPGCSRVILRLQLRDLS</sequence>
<accession>K4AN77</accession>
<dbReference type="Proteomes" id="UP000004995">
    <property type="component" value="Unassembled WGS sequence"/>
</dbReference>